<dbReference type="EMBL" id="VHIR01000009">
    <property type="protein sequence ID" value="TQE43408.1"/>
    <property type="molecule type" value="Genomic_DNA"/>
</dbReference>
<sequence>MKLYDPTTHRFLGIPADFSGLTNPAARLGAFEPENPKLLVPRAAGIGWDFNIGAIASRLGLIRPDDSLPDLEAHIPATTIAVLRGAPWTLLALSTAAALPAIKDGRPLPRKWSATFAPKKWTSPARAMLSSILPAAAVAGFAEWTTRRDNKLDVTGSLLATSLGAMSLLLTLAARQAADAPATARALSAAGTLALPVVEVAGFVAVIKSALAQVDRELKRPASSVAAA</sequence>
<dbReference type="Proteomes" id="UP000318080">
    <property type="component" value="Unassembled WGS sequence"/>
</dbReference>
<dbReference type="InterPro" id="IPR043831">
    <property type="entry name" value="DUF5808"/>
</dbReference>
<accession>A0A540R6S1</accession>
<evidence type="ECO:0000259" key="2">
    <source>
        <dbReference type="Pfam" id="PF19124"/>
    </source>
</evidence>
<dbReference type="STRING" id="1686286.GCA_900092335_01903"/>
<evidence type="ECO:0000256" key="1">
    <source>
        <dbReference type="SAM" id="Phobius"/>
    </source>
</evidence>
<gene>
    <name evidence="3" type="ORF">EJK80_07645</name>
</gene>
<name>A0A540R6S1_9CORY</name>
<organism evidence="3 4">
    <name type="scientific">Corynebacterium phoceense</name>
    <dbReference type="NCBI Taxonomy" id="1686286"/>
    <lineage>
        <taxon>Bacteria</taxon>
        <taxon>Bacillati</taxon>
        <taxon>Actinomycetota</taxon>
        <taxon>Actinomycetes</taxon>
        <taxon>Mycobacteriales</taxon>
        <taxon>Corynebacteriaceae</taxon>
        <taxon>Corynebacterium</taxon>
    </lineage>
</organism>
<keyword evidence="1" id="KW-1133">Transmembrane helix</keyword>
<dbReference type="RefSeq" id="WP_066493135.1">
    <property type="nucleotide sequence ID" value="NZ_JADPQA010000005.1"/>
</dbReference>
<feature type="domain" description="DUF5808" evidence="2">
    <location>
        <begin position="33"/>
        <end position="58"/>
    </location>
</feature>
<keyword evidence="1" id="KW-0812">Transmembrane</keyword>
<comment type="caution">
    <text evidence="3">The sequence shown here is derived from an EMBL/GenBank/DDBJ whole genome shotgun (WGS) entry which is preliminary data.</text>
</comment>
<evidence type="ECO:0000313" key="3">
    <source>
        <dbReference type="EMBL" id="TQE43408.1"/>
    </source>
</evidence>
<feature type="transmembrane region" description="Helical" evidence="1">
    <location>
        <begin position="154"/>
        <end position="174"/>
    </location>
</feature>
<feature type="transmembrane region" description="Helical" evidence="1">
    <location>
        <begin position="186"/>
        <end position="207"/>
    </location>
</feature>
<proteinExistence type="predicted"/>
<protein>
    <recommendedName>
        <fullName evidence="2">DUF5808 domain-containing protein</fullName>
    </recommendedName>
</protein>
<dbReference type="Pfam" id="PF19124">
    <property type="entry name" value="DUF5808"/>
    <property type="match status" value="1"/>
</dbReference>
<reference evidence="3 4" key="1">
    <citation type="submission" date="2019-06" db="EMBL/GenBank/DDBJ databases">
        <title>Draft genome of C. phoceense Strain 272.</title>
        <authorList>
            <person name="Pacheco L.G.C."/>
            <person name="Barberis C.M."/>
            <person name="Almuzara M.N."/>
            <person name="Traglia G.M."/>
            <person name="Santos C.S."/>
            <person name="Rocha D.J.P.G."/>
            <person name="Aguiar E.R.G.R."/>
            <person name="Vay C.A."/>
        </authorList>
    </citation>
    <scope>NUCLEOTIDE SEQUENCE [LARGE SCALE GENOMIC DNA]</scope>
    <source>
        <strain evidence="3 4">272</strain>
    </source>
</reference>
<evidence type="ECO:0000313" key="4">
    <source>
        <dbReference type="Proteomes" id="UP000318080"/>
    </source>
</evidence>
<keyword evidence="4" id="KW-1185">Reference proteome</keyword>
<keyword evidence="1" id="KW-0472">Membrane</keyword>
<dbReference type="AlphaFoldDB" id="A0A540R6S1"/>